<gene>
    <name evidence="2" type="ORF">PGLA2088_LOCUS13001</name>
</gene>
<reference evidence="2" key="1">
    <citation type="submission" date="2021-02" db="EMBL/GenBank/DDBJ databases">
        <authorList>
            <person name="Dougan E. K."/>
            <person name="Rhodes N."/>
            <person name="Thang M."/>
            <person name="Chan C."/>
        </authorList>
    </citation>
    <scope>NUCLEOTIDE SEQUENCE</scope>
</reference>
<sequence length="437" mass="46221">VQRKGSQVMAAVSFPSHWKTTERPPRPRRVGAASVEELLKSDVCRELEHRRSLLSAAASKFHPEVPLQRLVGRPEVVASALSSCRSRSLPRPGSLRRTAELGADVAGSLPRASSRRRPGSAISQEEAAASSSGSQMGKEISEGLGRQEVERQLAILQQFDGLESGSSGHGAAAAPGLGGGRALEQQRVQKNNSKNNSDNSNDNNNLGKSVESSVVDTATDVQAPTARPRGARDSQASQLPMETSTAASTRQMSETPSSSVKPLRSVGAACEPGKGSAAAAGSSLHQHQHQPVGGQNAEAGNADAFAFECKVPVGTRPNSEVEVSADHCIQALSRLVADRPWARAGVRVLDIGCGVGSRDGSDIDWSASLGVTSVHPSDIDLFQPPPGHPDFFRLHLQRFDLDLLADHAATDLGGFRFDFLTSHYCFCHLKDALGALC</sequence>
<comment type="caution">
    <text evidence="2">The sequence shown here is derived from an EMBL/GenBank/DDBJ whole genome shotgun (WGS) entry which is preliminary data.</text>
</comment>
<feature type="compositionally biased region" description="Polar residues" evidence="1">
    <location>
        <begin position="234"/>
        <end position="260"/>
    </location>
</feature>
<protein>
    <recommendedName>
        <fullName evidence="4">Methyltransferase domain-containing protein</fullName>
    </recommendedName>
</protein>
<feature type="compositionally biased region" description="Low complexity" evidence="1">
    <location>
        <begin position="190"/>
        <end position="205"/>
    </location>
</feature>
<accession>A0A813IW98</accession>
<dbReference type="SUPFAM" id="SSF53335">
    <property type="entry name" value="S-adenosyl-L-methionine-dependent methyltransferases"/>
    <property type="match status" value="1"/>
</dbReference>
<evidence type="ECO:0000313" key="3">
    <source>
        <dbReference type="Proteomes" id="UP000626109"/>
    </source>
</evidence>
<feature type="non-terminal residue" evidence="2">
    <location>
        <position position="1"/>
    </location>
</feature>
<feature type="compositionally biased region" description="Low complexity" evidence="1">
    <location>
        <begin position="119"/>
        <end position="135"/>
    </location>
</feature>
<proteinExistence type="predicted"/>
<feature type="compositionally biased region" description="Polar residues" evidence="1">
    <location>
        <begin position="206"/>
        <end position="222"/>
    </location>
</feature>
<organism evidence="2 3">
    <name type="scientific">Polarella glacialis</name>
    <name type="common">Dinoflagellate</name>
    <dbReference type="NCBI Taxonomy" id="89957"/>
    <lineage>
        <taxon>Eukaryota</taxon>
        <taxon>Sar</taxon>
        <taxon>Alveolata</taxon>
        <taxon>Dinophyceae</taxon>
        <taxon>Suessiales</taxon>
        <taxon>Suessiaceae</taxon>
        <taxon>Polarella</taxon>
    </lineage>
</organism>
<name>A0A813IW98_POLGL</name>
<feature type="compositionally biased region" description="Low complexity" evidence="1">
    <location>
        <begin position="84"/>
        <end position="96"/>
    </location>
</feature>
<evidence type="ECO:0000313" key="2">
    <source>
        <dbReference type="EMBL" id="CAE8657733.1"/>
    </source>
</evidence>
<dbReference type="AlphaFoldDB" id="A0A813IW98"/>
<evidence type="ECO:0008006" key="4">
    <source>
        <dbReference type="Google" id="ProtNLM"/>
    </source>
</evidence>
<feature type="region of interest" description="Disordered" evidence="1">
    <location>
        <begin position="84"/>
        <end position="141"/>
    </location>
</feature>
<feature type="compositionally biased region" description="Low complexity" evidence="1">
    <location>
        <begin position="273"/>
        <end position="285"/>
    </location>
</feature>
<feature type="region of interest" description="Disordered" evidence="1">
    <location>
        <begin position="189"/>
        <end position="297"/>
    </location>
</feature>
<feature type="non-terminal residue" evidence="2">
    <location>
        <position position="437"/>
    </location>
</feature>
<evidence type="ECO:0000256" key="1">
    <source>
        <dbReference type="SAM" id="MobiDB-lite"/>
    </source>
</evidence>
<dbReference type="Proteomes" id="UP000626109">
    <property type="component" value="Unassembled WGS sequence"/>
</dbReference>
<dbReference type="EMBL" id="CAJNNW010015456">
    <property type="protein sequence ID" value="CAE8657733.1"/>
    <property type="molecule type" value="Genomic_DNA"/>
</dbReference>
<feature type="region of interest" description="Disordered" evidence="1">
    <location>
        <begin position="1"/>
        <end position="30"/>
    </location>
</feature>
<dbReference type="InterPro" id="IPR029063">
    <property type="entry name" value="SAM-dependent_MTases_sf"/>
</dbReference>